<keyword evidence="6 8" id="KW-0472">Membrane</keyword>
<name>L2GQR6_VITCO</name>
<dbReference type="OMA" id="KYVHTKQ"/>
<dbReference type="OrthoDB" id="6500128at2759"/>
<dbReference type="InterPro" id="IPR039421">
    <property type="entry name" value="Type_1_exporter"/>
</dbReference>
<dbReference type="InterPro" id="IPR017871">
    <property type="entry name" value="ABC_transporter-like_CS"/>
</dbReference>
<evidence type="ECO:0000259" key="10">
    <source>
        <dbReference type="PROSITE" id="PS50929"/>
    </source>
</evidence>
<dbReference type="EMBL" id="JH370130">
    <property type="protein sequence ID" value="ELA42860.1"/>
    <property type="molecule type" value="Genomic_DNA"/>
</dbReference>
<dbReference type="PANTHER" id="PTHR24221">
    <property type="entry name" value="ATP-BINDING CASSETTE SUB-FAMILY B"/>
    <property type="match status" value="1"/>
</dbReference>
<feature type="transmembrane region" description="Helical" evidence="8">
    <location>
        <begin position="23"/>
        <end position="44"/>
    </location>
</feature>
<reference evidence="12" key="1">
    <citation type="submission" date="2011-05" db="EMBL/GenBank/DDBJ databases">
        <title>The genome sequence of Vittaforma corneae strain ATCC 50505.</title>
        <authorList>
            <consortium name="The Broad Institute Genome Sequencing Platform"/>
            <person name="Cuomo C."/>
            <person name="Didier E."/>
            <person name="Bowers L."/>
            <person name="Young S.K."/>
            <person name="Zeng Q."/>
            <person name="Gargeya S."/>
            <person name="Fitzgerald M."/>
            <person name="Haas B."/>
            <person name="Abouelleil A."/>
            <person name="Alvarado L."/>
            <person name="Arachchi H.M."/>
            <person name="Berlin A."/>
            <person name="Chapman S.B."/>
            <person name="Gearin G."/>
            <person name="Goldberg J."/>
            <person name="Griggs A."/>
            <person name="Gujja S."/>
            <person name="Hansen M."/>
            <person name="Heiman D."/>
            <person name="Howarth C."/>
            <person name="Larimer J."/>
            <person name="Lui A."/>
            <person name="MacDonald P.J.P."/>
            <person name="McCowen C."/>
            <person name="Montmayeur A."/>
            <person name="Murphy C."/>
            <person name="Neiman D."/>
            <person name="Pearson M."/>
            <person name="Priest M."/>
            <person name="Roberts A."/>
            <person name="Saif S."/>
            <person name="Shea T."/>
            <person name="Sisk P."/>
            <person name="Stolte C."/>
            <person name="Sykes S."/>
            <person name="Wortman J."/>
            <person name="Nusbaum C."/>
            <person name="Birren B."/>
        </authorList>
    </citation>
    <scope>NUCLEOTIDE SEQUENCE [LARGE SCALE GENOMIC DNA]</scope>
    <source>
        <strain evidence="12">ATCC 50505</strain>
    </source>
</reference>
<evidence type="ECO:0000256" key="4">
    <source>
        <dbReference type="ARBA" id="ARBA00022840"/>
    </source>
</evidence>
<dbReference type="RefSeq" id="XP_007603628.1">
    <property type="nucleotide sequence ID" value="XM_007603566.1"/>
</dbReference>
<keyword evidence="2 8" id="KW-0812">Transmembrane</keyword>
<dbReference type="GO" id="GO:0034040">
    <property type="term" value="F:ATPase-coupled lipid transmembrane transporter activity"/>
    <property type="evidence" value="ECO:0007669"/>
    <property type="project" value="TreeGrafter"/>
</dbReference>
<feature type="transmembrane region" description="Helical" evidence="8">
    <location>
        <begin position="165"/>
        <end position="183"/>
    </location>
</feature>
<dbReference type="PROSITE" id="PS50893">
    <property type="entry name" value="ABC_TRANSPORTER_2"/>
    <property type="match status" value="1"/>
</dbReference>
<dbReference type="VEuPathDB" id="MicrosporidiaDB:VICG_00175"/>
<dbReference type="InterPro" id="IPR027417">
    <property type="entry name" value="P-loop_NTPase"/>
</dbReference>
<evidence type="ECO:0000256" key="3">
    <source>
        <dbReference type="ARBA" id="ARBA00022741"/>
    </source>
</evidence>
<dbReference type="InterPro" id="IPR036640">
    <property type="entry name" value="ABC1_TM_sf"/>
</dbReference>
<dbReference type="InterPro" id="IPR003593">
    <property type="entry name" value="AAA+_ATPase"/>
</dbReference>
<evidence type="ECO:0000256" key="5">
    <source>
        <dbReference type="ARBA" id="ARBA00022989"/>
    </source>
</evidence>
<gene>
    <name evidence="11" type="ORF">VICG_00175</name>
</gene>
<feature type="transmembrane region" description="Helical" evidence="8">
    <location>
        <begin position="65"/>
        <end position="90"/>
    </location>
</feature>
<sequence>MKLANVKDLLKEVLAAFVCENRYYKSVGMALSFIFNVLSTLFYLTSLELLRNIIKIGDATNRPSLIYRYIAHAAVGILFRCLCKMFFGYFSEKSIRDLMVRFLKDAMSVEYKDIVRSDSGEIITNIHAKLVVYKSLFEMLAFKLVSIMMFIVFSFIKIRSSNQPLLYFLTLIYPVAYLLISIIKLKPILKFHTSYLNEKVGNSSILYDKIQNFELIKAYGIEEKQSGELYVKTSKQRKDYFRMKLEGEKRNLLVESFSELPFVAAILLVSLAFSTEAVNLSVIFMVFKSLNALLKQASDLISSLAISLNGIEEIFDVPVETKTRKTLVFSNCICFKSINIYQDKTLILENINLKIQKNDKIAVVGRNGTGKSTFLKTLLRFSSYDGEITIDGQSINSISNSSLFDLIAYVSQDDYISDATILDNVRMGSKHSRIDEITCMATLLGIHSEIVSLKNGYNTHSGFNGSNLSAGQKKKICILRAFVKNSPILVLDEATSTVDKKYEDYFIKHVLKEITNKTILMIIHQKELVKYFEKVAFLKDGKVEEYGRFDEIYRKSKAFREFMNEKCQ</sequence>
<dbReference type="Gene3D" id="3.40.50.300">
    <property type="entry name" value="P-loop containing nucleotide triphosphate hydrolases"/>
    <property type="match status" value="1"/>
</dbReference>
<comment type="similarity">
    <text evidence="7">Belongs to the ABC transporter superfamily. ABCB family. Heavy Metal importer (TC 3.A.1.210) subfamily.</text>
</comment>
<feature type="domain" description="ABC transmembrane type-1" evidence="10">
    <location>
        <begin position="27"/>
        <end position="287"/>
    </location>
</feature>
<dbReference type="HOGENOM" id="CLU_000604_84_9_1"/>
<evidence type="ECO:0000256" key="8">
    <source>
        <dbReference type="SAM" id="Phobius"/>
    </source>
</evidence>
<keyword evidence="4" id="KW-0067">ATP-binding</keyword>
<feature type="transmembrane region" description="Helical" evidence="8">
    <location>
        <begin position="140"/>
        <end position="158"/>
    </location>
</feature>
<dbReference type="GeneID" id="19880893"/>
<dbReference type="InterPro" id="IPR003439">
    <property type="entry name" value="ABC_transporter-like_ATP-bd"/>
</dbReference>
<dbReference type="STRING" id="993615.L2GQR6"/>
<dbReference type="Pfam" id="PF00005">
    <property type="entry name" value="ABC_tran"/>
    <property type="match status" value="1"/>
</dbReference>
<dbReference type="GO" id="GO:0016887">
    <property type="term" value="F:ATP hydrolysis activity"/>
    <property type="evidence" value="ECO:0007669"/>
    <property type="project" value="InterPro"/>
</dbReference>
<evidence type="ECO:0008006" key="13">
    <source>
        <dbReference type="Google" id="ProtNLM"/>
    </source>
</evidence>
<dbReference type="Gene3D" id="1.20.1560.10">
    <property type="entry name" value="ABC transporter type 1, transmembrane domain"/>
    <property type="match status" value="1"/>
</dbReference>
<dbReference type="SUPFAM" id="SSF52540">
    <property type="entry name" value="P-loop containing nucleoside triphosphate hydrolases"/>
    <property type="match status" value="1"/>
</dbReference>
<dbReference type="PROSITE" id="PS00211">
    <property type="entry name" value="ABC_TRANSPORTER_1"/>
    <property type="match status" value="1"/>
</dbReference>
<dbReference type="PANTHER" id="PTHR24221:SF654">
    <property type="entry name" value="ATP-BINDING CASSETTE SUB-FAMILY B MEMBER 6"/>
    <property type="match status" value="1"/>
</dbReference>
<dbReference type="Proteomes" id="UP000011082">
    <property type="component" value="Unassembled WGS sequence"/>
</dbReference>
<keyword evidence="3" id="KW-0547">Nucleotide-binding</keyword>
<evidence type="ECO:0000313" key="12">
    <source>
        <dbReference type="Proteomes" id="UP000011082"/>
    </source>
</evidence>
<evidence type="ECO:0000256" key="2">
    <source>
        <dbReference type="ARBA" id="ARBA00022692"/>
    </source>
</evidence>
<organism evidence="11 12">
    <name type="scientific">Vittaforma corneae (strain ATCC 50505)</name>
    <name type="common">Microsporidian parasite</name>
    <name type="synonym">Nosema corneum</name>
    <dbReference type="NCBI Taxonomy" id="993615"/>
    <lineage>
        <taxon>Eukaryota</taxon>
        <taxon>Fungi</taxon>
        <taxon>Fungi incertae sedis</taxon>
        <taxon>Microsporidia</taxon>
        <taxon>Nosematidae</taxon>
        <taxon>Vittaforma</taxon>
    </lineage>
</organism>
<evidence type="ECO:0000313" key="11">
    <source>
        <dbReference type="EMBL" id="ELA42860.1"/>
    </source>
</evidence>
<comment type="subcellular location">
    <subcellularLocation>
        <location evidence="1">Membrane</location>
        <topology evidence="1">Multi-pass membrane protein</topology>
    </subcellularLocation>
</comment>
<dbReference type="InterPro" id="IPR011527">
    <property type="entry name" value="ABC1_TM_dom"/>
</dbReference>
<keyword evidence="5 8" id="KW-1133">Transmembrane helix</keyword>
<feature type="domain" description="ABC transporter" evidence="9">
    <location>
        <begin position="333"/>
        <end position="565"/>
    </location>
</feature>
<accession>L2GQR6</accession>
<dbReference type="SUPFAM" id="SSF90123">
    <property type="entry name" value="ABC transporter transmembrane region"/>
    <property type="match status" value="1"/>
</dbReference>
<proteinExistence type="inferred from homology"/>
<evidence type="ECO:0000256" key="7">
    <source>
        <dbReference type="ARBA" id="ARBA00024363"/>
    </source>
</evidence>
<evidence type="ECO:0000256" key="1">
    <source>
        <dbReference type="ARBA" id="ARBA00004141"/>
    </source>
</evidence>
<dbReference type="GO" id="GO:0016020">
    <property type="term" value="C:membrane"/>
    <property type="evidence" value="ECO:0007669"/>
    <property type="project" value="UniProtKB-SubCell"/>
</dbReference>
<evidence type="ECO:0000259" key="9">
    <source>
        <dbReference type="PROSITE" id="PS50893"/>
    </source>
</evidence>
<keyword evidence="12" id="KW-1185">Reference proteome</keyword>
<protein>
    <recommendedName>
        <fullName evidence="13">ABC transporter domain-containing protein</fullName>
    </recommendedName>
</protein>
<dbReference type="PROSITE" id="PS50929">
    <property type="entry name" value="ABC_TM1F"/>
    <property type="match status" value="1"/>
</dbReference>
<dbReference type="SMART" id="SM00382">
    <property type="entry name" value="AAA"/>
    <property type="match status" value="1"/>
</dbReference>
<evidence type="ECO:0000256" key="6">
    <source>
        <dbReference type="ARBA" id="ARBA00023136"/>
    </source>
</evidence>
<dbReference type="AlphaFoldDB" id="L2GQR6"/>
<dbReference type="GO" id="GO:0140359">
    <property type="term" value="F:ABC-type transporter activity"/>
    <property type="evidence" value="ECO:0007669"/>
    <property type="project" value="InterPro"/>
</dbReference>
<dbReference type="GO" id="GO:0005524">
    <property type="term" value="F:ATP binding"/>
    <property type="evidence" value="ECO:0007669"/>
    <property type="project" value="UniProtKB-KW"/>
</dbReference>
<dbReference type="InParanoid" id="L2GQR6"/>